<dbReference type="STRING" id="1869.MB27_05140"/>
<sequence length="344" mass="37030">MLRDAKSDAPPPRYDVDDVVAAGRRRVHRRNAGWALAAVVAVAAAIGVPQVLTRGPGPGPTPAPAQSKPAVVVPTPARGEVIPLVRRFTGYQTATFRVEDPTSVGLGYTDAVVTRLGPRTNQNEFSGARLTVYEPGIDPVGRRTATARVDTDPIKGRPAFFFKSAVSTMRDENNESLAWEYADDGSLAVLTPDPYGVTRAELREVAEGFTMSAARPMLVPYKLRYVPAGYRLASITATDGYWGMGIVPLLDARAQLASGRDQAHEIIIWLDKLPDTSGGVRCGPDGCPGKNVFGGRYRFEFGTALPPSEVQKMINGAVMFSVDDPKTWIPVNEAVPEANQLKAE</sequence>
<evidence type="ECO:0000313" key="3">
    <source>
        <dbReference type="Proteomes" id="UP000054537"/>
    </source>
</evidence>
<protein>
    <submittedName>
        <fullName evidence="2">Uncharacterized protein</fullName>
    </submittedName>
</protein>
<reference evidence="2 3" key="1">
    <citation type="submission" date="2014-10" db="EMBL/GenBank/DDBJ databases">
        <title>Draft genome sequence of Actinoplanes utahensis NRRL 12052.</title>
        <authorList>
            <person name="Velasco-Bucheli B."/>
            <person name="del Cerro C."/>
            <person name="Hormigo D."/>
            <person name="Garcia J.L."/>
            <person name="Acebal C."/>
            <person name="Arroyo M."/>
            <person name="de la Mata I."/>
        </authorList>
    </citation>
    <scope>NUCLEOTIDE SEQUENCE [LARGE SCALE GENOMIC DNA]</scope>
    <source>
        <strain evidence="2 3">NRRL 12052</strain>
    </source>
</reference>
<proteinExistence type="predicted"/>
<accession>A0A0A6UR22</accession>
<dbReference type="AlphaFoldDB" id="A0A0A6UR22"/>
<evidence type="ECO:0000256" key="1">
    <source>
        <dbReference type="SAM" id="Phobius"/>
    </source>
</evidence>
<keyword evidence="1" id="KW-0472">Membrane</keyword>
<organism evidence="2 3">
    <name type="scientific">Actinoplanes utahensis</name>
    <dbReference type="NCBI Taxonomy" id="1869"/>
    <lineage>
        <taxon>Bacteria</taxon>
        <taxon>Bacillati</taxon>
        <taxon>Actinomycetota</taxon>
        <taxon>Actinomycetes</taxon>
        <taxon>Micromonosporales</taxon>
        <taxon>Micromonosporaceae</taxon>
        <taxon>Actinoplanes</taxon>
    </lineage>
</organism>
<keyword evidence="1" id="KW-1133">Transmembrane helix</keyword>
<evidence type="ECO:0000313" key="2">
    <source>
        <dbReference type="EMBL" id="KHD78585.1"/>
    </source>
</evidence>
<name>A0A0A6UR22_ACTUT</name>
<dbReference type="Proteomes" id="UP000054537">
    <property type="component" value="Unassembled WGS sequence"/>
</dbReference>
<feature type="transmembrane region" description="Helical" evidence="1">
    <location>
        <begin position="32"/>
        <end position="52"/>
    </location>
</feature>
<keyword evidence="3" id="KW-1185">Reference proteome</keyword>
<comment type="caution">
    <text evidence="2">The sequence shown here is derived from an EMBL/GenBank/DDBJ whole genome shotgun (WGS) entry which is preliminary data.</text>
</comment>
<keyword evidence="1" id="KW-0812">Transmembrane</keyword>
<gene>
    <name evidence="2" type="ORF">MB27_05140</name>
</gene>
<dbReference type="EMBL" id="JRTT01000004">
    <property type="protein sequence ID" value="KHD78585.1"/>
    <property type="molecule type" value="Genomic_DNA"/>
</dbReference>